<proteinExistence type="predicted"/>
<evidence type="ECO:0000313" key="5">
    <source>
        <dbReference type="Proteomes" id="UP000667802"/>
    </source>
</evidence>
<name>A0AAP5MBZ2_9CYAN</name>
<feature type="region of interest" description="C-terminal hotdog fold" evidence="2">
    <location>
        <begin position="429"/>
        <end position="579"/>
    </location>
</feature>
<dbReference type="GO" id="GO:0006633">
    <property type="term" value="P:fatty acid biosynthetic process"/>
    <property type="evidence" value="ECO:0007669"/>
    <property type="project" value="TreeGrafter"/>
</dbReference>
<dbReference type="PROSITE" id="PS52019">
    <property type="entry name" value="PKS_MFAS_DH"/>
    <property type="match status" value="1"/>
</dbReference>
<dbReference type="InterPro" id="IPR057326">
    <property type="entry name" value="KR_dom"/>
</dbReference>
<dbReference type="CDD" id="cd08953">
    <property type="entry name" value="KR_2_SDR_x"/>
    <property type="match status" value="1"/>
</dbReference>
<organism evidence="4 5">
    <name type="scientific">Aetokthonos hydrillicola Thurmond2011</name>
    <dbReference type="NCBI Taxonomy" id="2712845"/>
    <lineage>
        <taxon>Bacteria</taxon>
        <taxon>Bacillati</taxon>
        <taxon>Cyanobacteriota</taxon>
        <taxon>Cyanophyceae</taxon>
        <taxon>Nostocales</taxon>
        <taxon>Hapalosiphonaceae</taxon>
        <taxon>Aetokthonos</taxon>
    </lineage>
</organism>
<dbReference type="SMART" id="SM00822">
    <property type="entry name" value="PKS_KR"/>
    <property type="match status" value="1"/>
</dbReference>
<keyword evidence="5" id="KW-1185">Reference proteome</keyword>
<dbReference type="RefSeq" id="WP_208339158.1">
    <property type="nucleotide sequence ID" value="NZ_CAWQFN010000498.1"/>
</dbReference>
<dbReference type="Gene3D" id="3.10.129.110">
    <property type="entry name" value="Polyketide synthase dehydratase"/>
    <property type="match status" value="1"/>
</dbReference>
<dbReference type="PANTHER" id="PTHR43775">
    <property type="entry name" value="FATTY ACID SYNTHASE"/>
    <property type="match status" value="1"/>
</dbReference>
<sequence>MTLANQIRSSSVFLVSGGAKGITAKCIIRLAQNYPCKFILLGRSELLDKEPDWAQDCFEEPALKKRIMENLLSLGEKPTPISVQKLYNKIISDREIKQTLKAIQQAGGEAEYLSVDVTDVQTLQQKLATVIQKTGAITGIIHGAGNLADKLIEKKTEQDFEKVYTAKVKGLENLLSCVKPSQLEYLVLFSSVTGFYGNIGQSDYAIANEILNKSAHLVKQRYPSCHVVAINWGGWDSGMVTPELKKEFARRGIDIIPVDTGTQMLVNELHPTNHETAQVVIGSPLCPPPAPLDPELRSYRIRRRLSLEANPFLQDHVIAGKAVLPATCAVSWIVDACEQLYPGYRFFSNTDFKVLKGINFNESVAKEYIVDLQEIGKTDSQEILFQAKIWSQTPEGKINYHFSIDKVQLLRELPTSPTYEPLNLKEDKIITNTGKEFYQHGKSTLFPLFHGASFQELKRVINITPEKITTECVWHEITDEQQGQFPVAWVNPYSIDLSTHPLWIWMQYFHQEICLPAGIQKYEQFLETPCNTPFYVSCEVKTKTATSVIADFIVHDGQGKVYSRLLGGKGIIIPTQSLKS</sequence>
<feature type="active site" description="Proton acceptor; for dehydratase activity" evidence="2">
    <location>
        <position position="316"/>
    </location>
</feature>
<evidence type="ECO:0000256" key="2">
    <source>
        <dbReference type="PROSITE-ProRule" id="PRU01363"/>
    </source>
</evidence>
<dbReference type="Gene3D" id="3.40.50.720">
    <property type="entry name" value="NAD(P)-binding Rossmann-like Domain"/>
    <property type="match status" value="1"/>
</dbReference>
<dbReference type="Pfam" id="PF08659">
    <property type="entry name" value="KR"/>
    <property type="match status" value="1"/>
</dbReference>
<feature type="active site" description="Proton donor; for dehydratase activity" evidence="2">
    <location>
        <position position="496"/>
    </location>
</feature>
<feature type="domain" description="PKS/mFAS DH" evidence="3">
    <location>
        <begin position="283"/>
        <end position="579"/>
    </location>
</feature>
<dbReference type="InterPro" id="IPR049552">
    <property type="entry name" value="PKS_DH_N"/>
</dbReference>
<dbReference type="EMBL" id="JAALHA020000012">
    <property type="protein sequence ID" value="MDR9897424.1"/>
    <property type="molecule type" value="Genomic_DNA"/>
</dbReference>
<dbReference type="PANTHER" id="PTHR43775:SF51">
    <property type="entry name" value="INACTIVE PHENOLPHTHIOCEROL SYNTHESIS POLYKETIDE SYNTHASE TYPE I PKS1-RELATED"/>
    <property type="match status" value="1"/>
</dbReference>
<dbReference type="AlphaFoldDB" id="A0AAP5MBZ2"/>
<gene>
    <name evidence="4" type="ORF">G7B40_023060</name>
</gene>
<evidence type="ECO:0000313" key="4">
    <source>
        <dbReference type="EMBL" id="MDR9897424.1"/>
    </source>
</evidence>
<dbReference type="InterPro" id="IPR036291">
    <property type="entry name" value="NAD(P)-bd_dom_sf"/>
</dbReference>
<evidence type="ECO:0000256" key="1">
    <source>
        <dbReference type="ARBA" id="ARBA00022679"/>
    </source>
</evidence>
<dbReference type="SUPFAM" id="SSF51735">
    <property type="entry name" value="NAD(P)-binding Rossmann-fold domains"/>
    <property type="match status" value="1"/>
</dbReference>
<dbReference type="InterPro" id="IPR050091">
    <property type="entry name" value="PKS_NRPS_Biosynth_Enz"/>
</dbReference>
<dbReference type="GO" id="GO:0004312">
    <property type="term" value="F:fatty acid synthase activity"/>
    <property type="evidence" value="ECO:0007669"/>
    <property type="project" value="TreeGrafter"/>
</dbReference>
<dbReference type="InterPro" id="IPR042104">
    <property type="entry name" value="PKS_dehydratase_sf"/>
</dbReference>
<dbReference type="Pfam" id="PF21089">
    <property type="entry name" value="PKS_DH_N"/>
    <property type="match status" value="1"/>
</dbReference>
<comment type="caution">
    <text evidence="4">The sequence shown here is derived from an EMBL/GenBank/DDBJ whole genome shotgun (WGS) entry which is preliminary data.</text>
</comment>
<protein>
    <submittedName>
        <fullName evidence="4">SDR family NAD(P)-dependent oxidoreductase</fullName>
    </submittedName>
</protein>
<dbReference type="Proteomes" id="UP000667802">
    <property type="component" value="Unassembled WGS sequence"/>
</dbReference>
<feature type="region of interest" description="N-terminal hotdog fold" evidence="2">
    <location>
        <begin position="283"/>
        <end position="405"/>
    </location>
</feature>
<dbReference type="InterPro" id="IPR013968">
    <property type="entry name" value="PKS_KR"/>
</dbReference>
<reference evidence="5" key="1">
    <citation type="journal article" date="2021" name="Science">
        <title>Hunting the eagle killer: A cyanobacterial neurotoxin causes vacuolar myelinopathy.</title>
        <authorList>
            <person name="Breinlinger S."/>
            <person name="Phillips T.J."/>
            <person name="Haram B.N."/>
            <person name="Mares J."/>
            <person name="Martinez Yerena J.A."/>
            <person name="Hrouzek P."/>
            <person name="Sobotka R."/>
            <person name="Henderson W.M."/>
            <person name="Schmieder P."/>
            <person name="Williams S.M."/>
            <person name="Lauderdale J.D."/>
            <person name="Wilde H.D."/>
            <person name="Gerrin W."/>
            <person name="Kust A."/>
            <person name="Washington J.W."/>
            <person name="Wagner C."/>
            <person name="Geier B."/>
            <person name="Liebeke M."/>
            <person name="Enke H."/>
            <person name="Niedermeyer T.H.J."/>
            <person name="Wilde S.B."/>
        </authorList>
    </citation>
    <scope>NUCLEOTIDE SEQUENCE [LARGE SCALE GENOMIC DNA]</scope>
    <source>
        <strain evidence="5">Thurmond2011</strain>
    </source>
</reference>
<accession>A0AAP5MBZ2</accession>
<keyword evidence="1" id="KW-0808">Transferase</keyword>
<dbReference type="InterPro" id="IPR049900">
    <property type="entry name" value="PKS_mFAS_DH"/>
</dbReference>
<evidence type="ECO:0000259" key="3">
    <source>
        <dbReference type="PROSITE" id="PS52019"/>
    </source>
</evidence>